<evidence type="ECO:0000259" key="8">
    <source>
        <dbReference type="SMART" id="SM00645"/>
    </source>
</evidence>
<dbReference type="SMART" id="SM00645">
    <property type="entry name" value="Pept_C1"/>
    <property type="match status" value="1"/>
</dbReference>
<name>A0A9N9TTS1_PHYSR</name>
<evidence type="ECO:0000313" key="10">
    <source>
        <dbReference type="EMBL" id="CAG9861080.1"/>
    </source>
</evidence>
<accession>A0A9N9TTS1</accession>
<evidence type="ECO:0000256" key="4">
    <source>
        <dbReference type="ARBA" id="ARBA00022807"/>
    </source>
</evidence>
<keyword evidence="3" id="KW-0378">Hydrolase</keyword>
<dbReference type="InterPro" id="IPR025660">
    <property type="entry name" value="Pept_his_AS"/>
</dbReference>
<evidence type="ECO:0000256" key="6">
    <source>
        <dbReference type="ARBA" id="ARBA00023157"/>
    </source>
</evidence>
<dbReference type="CDD" id="cd02248">
    <property type="entry name" value="Peptidase_C1A"/>
    <property type="match status" value="1"/>
</dbReference>
<dbReference type="InterPro" id="IPR025661">
    <property type="entry name" value="Pept_asp_AS"/>
</dbReference>
<dbReference type="GO" id="GO:0006508">
    <property type="term" value="P:proteolysis"/>
    <property type="evidence" value="ECO:0007669"/>
    <property type="project" value="UniProtKB-KW"/>
</dbReference>
<dbReference type="PROSITE" id="PS00139">
    <property type="entry name" value="THIOL_PROTEASE_CYS"/>
    <property type="match status" value="1"/>
</dbReference>
<keyword evidence="7" id="KW-0732">Signal</keyword>
<protein>
    <submittedName>
        <fullName evidence="10">Uncharacterized protein</fullName>
    </submittedName>
</protein>
<evidence type="ECO:0000256" key="7">
    <source>
        <dbReference type="SAM" id="SignalP"/>
    </source>
</evidence>
<evidence type="ECO:0000256" key="2">
    <source>
        <dbReference type="ARBA" id="ARBA00022670"/>
    </source>
</evidence>
<reference evidence="10" key="1">
    <citation type="submission" date="2022-01" db="EMBL/GenBank/DDBJ databases">
        <authorList>
            <person name="King R."/>
        </authorList>
    </citation>
    <scope>NUCLEOTIDE SEQUENCE</scope>
</reference>
<dbReference type="EMBL" id="OU900097">
    <property type="protein sequence ID" value="CAG9861080.1"/>
    <property type="molecule type" value="Genomic_DNA"/>
</dbReference>
<evidence type="ECO:0000256" key="3">
    <source>
        <dbReference type="ARBA" id="ARBA00022801"/>
    </source>
</evidence>
<dbReference type="Pfam" id="PF00112">
    <property type="entry name" value="Peptidase_C1"/>
    <property type="match status" value="1"/>
</dbReference>
<dbReference type="Pfam" id="PF08246">
    <property type="entry name" value="Inhibitor_I29"/>
    <property type="match status" value="1"/>
</dbReference>
<evidence type="ECO:0000256" key="1">
    <source>
        <dbReference type="ARBA" id="ARBA00008455"/>
    </source>
</evidence>
<dbReference type="InterPro" id="IPR000169">
    <property type="entry name" value="Pept_cys_AS"/>
</dbReference>
<keyword evidence="2" id="KW-0645">Protease</keyword>
<feature type="chain" id="PRO_5040299092" evidence="7">
    <location>
        <begin position="18"/>
        <end position="326"/>
    </location>
</feature>
<feature type="domain" description="Peptidase C1A papain C-terminal" evidence="8">
    <location>
        <begin position="112"/>
        <end position="325"/>
    </location>
</feature>
<keyword evidence="6" id="KW-1015">Disulfide bond</keyword>
<evidence type="ECO:0000256" key="5">
    <source>
        <dbReference type="ARBA" id="ARBA00023145"/>
    </source>
</evidence>
<dbReference type="PROSITE" id="PS00640">
    <property type="entry name" value="THIOL_PROTEASE_ASN"/>
    <property type="match status" value="1"/>
</dbReference>
<feature type="signal peptide" evidence="7">
    <location>
        <begin position="1"/>
        <end position="17"/>
    </location>
</feature>
<feature type="domain" description="Cathepsin propeptide inhibitor" evidence="9">
    <location>
        <begin position="24"/>
        <end position="84"/>
    </location>
</feature>
<keyword evidence="4" id="KW-0788">Thiol protease</keyword>
<dbReference type="InterPro" id="IPR038765">
    <property type="entry name" value="Papain-like_cys_pep_sf"/>
</dbReference>
<comment type="similarity">
    <text evidence="1">Belongs to the peptidase C1 family.</text>
</comment>
<proteinExistence type="inferred from homology"/>
<dbReference type="InterPro" id="IPR000668">
    <property type="entry name" value="Peptidase_C1A_C"/>
</dbReference>
<dbReference type="SMART" id="SM00848">
    <property type="entry name" value="Inhibitor_I29"/>
    <property type="match status" value="1"/>
</dbReference>
<dbReference type="SUPFAM" id="SSF54001">
    <property type="entry name" value="Cysteine proteinases"/>
    <property type="match status" value="1"/>
</dbReference>
<dbReference type="GO" id="GO:0008234">
    <property type="term" value="F:cysteine-type peptidase activity"/>
    <property type="evidence" value="ECO:0007669"/>
    <property type="project" value="UniProtKB-KW"/>
</dbReference>
<dbReference type="InterPro" id="IPR013128">
    <property type="entry name" value="Peptidase_C1A"/>
</dbReference>
<gene>
    <name evidence="10" type="ORF">PHYEVI_LOCUS7423</name>
</gene>
<dbReference type="PROSITE" id="PS00639">
    <property type="entry name" value="THIOL_PROTEASE_HIS"/>
    <property type="match status" value="1"/>
</dbReference>
<dbReference type="PRINTS" id="PR00705">
    <property type="entry name" value="PAPAIN"/>
</dbReference>
<keyword evidence="11" id="KW-1185">Reference proteome</keyword>
<dbReference type="Proteomes" id="UP001153712">
    <property type="component" value="Chromosome 4"/>
</dbReference>
<dbReference type="InterPro" id="IPR013201">
    <property type="entry name" value="Prot_inhib_I29"/>
</dbReference>
<dbReference type="InterPro" id="IPR039417">
    <property type="entry name" value="Peptidase_C1A_papain-like"/>
</dbReference>
<dbReference type="AlphaFoldDB" id="A0A9N9TTS1"/>
<organism evidence="10 11">
    <name type="scientific">Phyllotreta striolata</name>
    <name type="common">Striped flea beetle</name>
    <name type="synonym">Crioceris striolata</name>
    <dbReference type="NCBI Taxonomy" id="444603"/>
    <lineage>
        <taxon>Eukaryota</taxon>
        <taxon>Metazoa</taxon>
        <taxon>Ecdysozoa</taxon>
        <taxon>Arthropoda</taxon>
        <taxon>Hexapoda</taxon>
        <taxon>Insecta</taxon>
        <taxon>Pterygota</taxon>
        <taxon>Neoptera</taxon>
        <taxon>Endopterygota</taxon>
        <taxon>Coleoptera</taxon>
        <taxon>Polyphaga</taxon>
        <taxon>Cucujiformia</taxon>
        <taxon>Chrysomeloidea</taxon>
        <taxon>Chrysomelidae</taxon>
        <taxon>Galerucinae</taxon>
        <taxon>Alticini</taxon>
        <taxon>Phyllotreta</taxon>
    </lineage>
</organism>
<sequence length="326" mass="36415">MKLIITLLLANVLAAYALTDKEEWVNFKSKNKKVYKTALEEMKRFSTFQSNLRKIKAHNAKEEQGLSSYRMGVNAFADLTPNEFKDMMTLSNSQRPEDKEITPTKLHYDGELPTEVDWRKKGAVTEVKNQSKCGACWSFSTTGTVEGAYFIKTGKLVSLSEQNLVDCDKNNYGCGGGYMTTALKYIEKNGIMADKDYPYEAKDDKCRFNKSNIAVKITSFIRIASGDEQDLQEKVELVGPVSIAIEANKNFQFYTSGIFDDISCQSGIQSLGHAVLAVGYGSEKGKDYWIVKNSWATDWGMDGYILMSRNKNNQCGVATDAVVAII</sequence>
<dbReference type="Gene3D" id="3.90.70.10">
    <property type="entry name" value="Cysteine proteinases"/>
    <property type="match status" value="1"/>
</dbReference>
<evidence type="ECO:0000313" key="11">
    <source>
        <dbReference type="Proteomes" id="UP001153712"/>
    </source>
</evidence>
<keyword evidence="5" id="KW-0865">Zymogen</keyword>
<dbReference type="FunFam" id="3.90.70.10:FF:000006">
    <property type="entry name" value="Cathepsin S"/>
    <property type="match status" value="1"/>
</dbReference>
<evidence type="ECO:0000259" key="9">
    <source>
        <dbReference type="SMART" id="SM00848"/>
    </source>
</evidence>
<dbReference type="PANTHER" id="PTHR12411">
    <property type="entry name" value="CYSTEINE PROTEASE FAMILY C1-RELATED"/>
    <property type="match status" value="1"/>
</dbReference>
<dbReference type="OrthoDB" id="10253408at2759"/>